<dbReference type="PANTHER" id="PTHR43772:SF2">
    <property type="entry name" value="PUTATIVE (AFU_ORTHOLOGUE AFUA_2G04480)-RELATED"/>
    <property type="match status" value="1"/>
</dbReference>
<dbReference type="SUPFAM" id="SSF75005">
    <property type="entry name" value="Arabinanase/levansucrase/invertase"/>
    <property type="match status" value="1"/>
</dbReference>
<dbReference type="GO" id="GO:0045493">
    <property type="term" value="P:xylan catabolic process"/>
    <property type="evidence" value="ECO:0007669"/>
    <property type="project" value="UniProtKB-KW"/>
</dbReference>
<gene>
    <name evidence="10" type="ORF">DW707_08325</name>
    <name evidence="9" type="ORF">DWY29_09290</name>
    <name evidence="8" type="ORF">ERS852444_00518</name>
</gene>
<dbReference type="InterPro" id="IPR006710">
    <property type="entry name" value="Glyco_hydro_43"/>
</dbReference>
<dbReference type="InterPro" id="IPR052176">
    <property type="entry name" value="Glycosyl_Hydrlase_43_Enz"/>
</dbReference>
<dbReference type="Gene3D" id="2.115.10.20">
    <property type="entry name" value="Glycosyl hydrolase domain, family 43"/>
    <property type="match status" value="1"/>
</dbReference>
<evidence type="ECO:0000259" key="7">
    <source>
        <dbReference type="PROSITE" id="PS50022"/>
    </source>
</evidence>
<evidence type="ECO:0000256" key="3">
    <source>
        <dbReference type="ARBA" id="ARBA00022801"/>
    </source>
</evidence>
<evidence type="ECO:0000313" key="11">
    <source>
        <dbReference type="Proteomes" id="UP000095453"/>
    </source>
</evidence>
<dbReference type="InterPro" id="IPR000421">
    <property type="entry name" value="FA58C"/>
</dbReference>
<dbReference type="EMBL" id="QRUN01000011">
    <property type="protein sequence ID" value="RGR68084.1"/>
    <property type="molecule type" value="Genomic_DNA"/>
</dbReference>
<keyword evidence="2 9" id="KW-0624">Polysaccharide degradation</keyword>
<keyword evidence="2 9" id="KW-0858">Xylan degradation</keyword>
<dbReference type="EMBL" id="QSKW01000011">
    <property type="protein sequence ID" value="RHE97610.1"/>
    <property type="molecule type" value="Genomic_DNA"/>
</dbReference>
<keyword evidence="4" id="KW-0119">Carbohydrate metabolism</keyword>
<evidence type="ECO:0000256" key="4">
    <source>
        <dbReference type="ARBA" id="ARBA00023277"/>
    </source>
</evidence>
<evidence type="ECO:0000313" key="12">
    <source>
        <dbReference type="Proteomes" id="UP000285820"/>
    </source>
</evidence>
<dbReference type="AlphaFoldDB" id="A0A173RPE7"/>
<evidence type="ECO:0000313" key="8">
    <source>
        <dbReference type="EMBL" id="CUM79822.1"/>
    </source>
</evidence>
<name>A0A173RPE7_9FIRM</name>
<dbReference type="Proteomes" id="UP000095453">
    <property type="component" value="Unassembled WGS sequence"/>
</dbReference>
<evidence type="ECO:0000313" key="13">
    <source>
        <dbReference type="Proteomes" id="UP000286271"/>
    </source>
</evidence>
<dbReference type="InterPro" id="IPR023296">
    <property type="entry name" value="Glyco_hydro_beta-prop_sf"/>
</dbReference>
<protein>
    <submittedName>
        <fullName evidence="9">1,4-beta-xylanase</fullName>
    </submittedName>
    <submittedName>
        <fullName evidence="8">Beta-xylosidase</fullName>
    </submittedName>
</protein>
<feature type="domain" description="F5/8 type C" evidence="7">
    <location>
        <begin position="343"/>
        <end position="509"/>
    </location>
</feature>
<dbReference type="PANTHER" id="PTHR43772">
    <property type="entry name" value="ENDO-1,4-BETA-XYLANASE"/>
    <property type="match status" value="1"/>
</dbReference>
<comment type="similarity">
    <text evidence="1 6">Belongs to the glycosyl hydrolase 43 family.</text>
</comment>
<evidence type="ECO:0000313" key="9">
    <source>
        <dbReference type="EMBL" id="RGR68084.1"/>
    </source>
</evidence>
<dbReference type="SUPFAM" id="SSF49785">
    <property type="entry name" value="Galactose-binding domain-like"/>
    <property type="match status" value="1"/>
</dbReference>
<evidence type="ECO:0000256" key="6">
    <source>
        <dbReference type="RuleBase" id="RU361187"/>
    </source>
</evidence>
<evidence type="ECO:0000256" key="2">
    <source>
        <dbReference type="ARBA" id="ARBA00022651"/>
    </source>
</evidence>
<evidence type="ECO:0000256" key="1">
    <source>
        <dbReference type="ARBA" id="ARBA00009865"/>
    </source>
</evidence>
<dbReference type="Pfam" id="PF04616">
    <property type="entry name" value="Glyco_hydro_43"/>
    <property type="match status" value="2"/>
</dbReference>
<accession>A0A173RPE7</accession>
<dbReference type="RefSeq" id="WP_021923777.1">
    <property type="nucleotide sequence ID" value="NZ_CAKZTK010000031.1"/>
</dbReference>
<dbReference type="PROSITE" id="PS50022">
    <property type="entry name" value="FA58C_3"/>
    <property type="match status" value="1"/>
</dbReference>
<proteinExistence type="inferred from homology"/>
<dbReference type="GO" id="GO:0004553">
    <property type="term" value="F:hydrolase activity, hydrolyzing O-glycosyl compounds"/>
    <property type="evidence" value="ECO:0007669"/>
    <property type="project" value="InterPro"/>
</dbReference>
<reference evidence="8 11" key="1">
    <citation type="submission" date="2015-09" db="EMBL/GenBank/DDBJ databases">
        <authorList>
            <consortium name="Pathogen Informatics"/>
        </authorList>
    </citation>
    <scope>NUCLEOTIDE SEQUENCE [LARGE SCALE GENOMIC DNA]</scope>
    <source>
        <strain evidence="8 11">2789STDY5608887</strain>
    </source>
</reference>
<dbReference type="Proteomes" id="UP000285820">
    <property type="component" value="Unassembled WGS sequence"/>
</dbReference>
<dbReference type="Proteomes" id="UP000286271">
    <property type="component" value="Unassembled WGS sequence"/>
</dbReference>
<sequence>MKYYCNPINVPYRYQFNADPRSTGIQVDREAADPSMICFKGKYYIFASMNLSVWVSEDLVNWESHRLPENLPLYDYAPDARVNGDYVYFCASKKGEVCDYYRTKDIINGPYEKIEGTFDFWDPNLFFDEDGRVYFYWGCSNETPVWGVELDPITMKPLGERIPLISGNPFERGYERMGVDNSIFPNSQEAVEQQYQGFLKMQHMTEDMLPKEMIPLVKGMFTEKPFIEGPWMDKYNGKYYLQYACPGAEYNVYADGVYVSGSPLGPFTLAENNPYSYHAGGFMPGAGHGSTMWDLSGNLWHTSTMRISVNHQFERRVGIWRAGFDADGELFCNQRYGDWPVAVSEKKTDAWENPQWYLLSYKKSVEASSYEKGKEPALAVDEDATTWWQSGTKDGWLKLDLQKEYDVRAIQINFADDKIDIPVPGEIKGTKTQPRYIEERDLVTRWKLEGSVDGITYEVIEDKKDAVTDLPHDLIVREEGIKVRYLKLTVYEVPYGQKPCISGLRVFGTGAGEKPGKAEFTVKRSKDGLDMFVTAKAENAIGYNILWGHKEDKLYHSYLVYGNEVDAKRIGALVKDKNYYVRVDTFNEGGITEGDSIKTI</sequence>
<reference evidence="12 13" key="2">
    <citation type="submission" date="2018-08" db="EMBL/GenBank/DDBJ databases">
        <title>A genome reference for cultivated species of the human gut microbiota.</title>
        <authorList>
            <person name="Zou Y."/>
            <person name="Xue W."/>
            <person name="Luo G."/>
        </authorList>
    </citation>
    <scope>NUCLEOTIDE SEQUENCE [LARGE SCALE GENOMIC DNA]</scope>
    <source>
        <strain evidence="9 12">AF24-4</strain>
        <strain evidence="10 13">AM27-11</strain>
    </source>
</reference>
<evidence type="ECO:0000313" key="10">
    <source>
        <dbReference type="EMBL" id="RHE97610.1"/>
    </source>
</evidence>
<keyword evidence="5 6" id="KW-0326">Glycosidase</keyword>
<dbReference type="InterPro" id="IPR008979">
    <property type="entry name" value="Galactose-bd-like_sf"/>
</dbReference>
<dbReference type="Gene3D" id="2.60.120.260">
    <property type="entry name" value="Galactose-binding domain-like"/>
    <property type="match status" value="1"/>
</dbReference>
<keyword evidence="3 6" id="KW-0378">Hydrolase</keyword>
<dbReference type="CDD" id="cd08982">
    <property type="entry name" value="GH43-like"/>
    <property type="match status" value="1"/>
</dbReference>
<organism evidence="8 11">
    <name type="scientific">Roseburia inulinivorans</name>
    <dbReference type="NCBI Taxonomy" id="360807"/>
    <lineage>
        <taxon>Bacteria</taxon>
        <taxon>Bacillati</taxon>
        <taxon>Bacillota</taxon>
        <taxon>Clostridia</taxon>
        <taxon>Lachnospirales</taxon>
        <taxon>Lachnospiraceae</taxon>
        <taxon>Roseburia</taxon>
    </lineage>
</organism>
<evidence type="ECO:0000256" key="5">
    <source>
        <dbReference type="ARBA" id="ARBA00023295"/>
    </source>
</evidence>
<dbReference type="EMBL" id="CYXX01000003">
    <property type="protein sequence ID" value="CUM79822.1"/>
    <property type="molecule type" value="Genomic_DNA"/>
</dbReference>